<dbReference type="EMBL" id="JAJKFT010000010">
    <property type="protein sequence ID" value="MCC9630717.1"/>
    <property type="molecule type" value="Genomic_DNA"/>
</dbReference>
<dbReference type="RefSeq" id="WP_230222084.1">
    <property type="nucleotide sequence ID" value="NZ_JAJKFT010000010.1"/>
</dbReference>
<name>A0A9X1SI13_9BACT</name>
<sequence>MSESFHPESLSPFEARLAQLTPRSAQVDRDEVLFEAGRQAAFAEQRGVLRKWYVACAALAVATCGQSIWLLGSGDAAKTATLPPPPPQAVEQTPPTPEIASAEDQTPTERIVRTEAPVTDPVVSTSQSTSFWAAFLSPSAVDRRPTAAAGSLSVGSSVKRTMQEVFVVPKPVGIPFHEQSPLSSRSRDWSPD</sequence>
<keyword evidence="3" id="KW-1185">Reference proteome</keyword>
<reference evidence="2" key="1">
    <citation type="submission" date="2021-11" db="EMBL/GenBank/DDBJ databases">
        <title>Genome sequence.</title>
        <authorList>
            <person name="Sun Q."/>
        </authorList>
    </citation>
    <scope>NUCLEOTIDE SEQUENCE</scope>
    <source>
        <strain evidence="2">JC732</strain>
    </source>
</reference>
<organism evidence="2 3">
    <name type="scientific">Blastopirellula sediminis</name>
    <dbReference type="NCBI Taxonomy" id="2894196"/>
    <lineage>
        <taxon>Bacteria</taxon>
        <taxon>Pseudomonadati</taxon>
        <taxon>Planctomycetota</taxon>
        <taxon>Planctomycetia</taxon>
        <taxon>Pirellulales</taxon>
        <taxon>Pirellulaceae</taxon>
        <taxon>Blastopirellula</taxon>
    </lineage>
</organism>
<feature type="region of interest" description="Disordered" evidence="1">
    <location>
        <begin position="173"/>
        <end position="192"/>
    </location>
</feature>
<evidence type="ECO:0000313" key="2">
    <source>
        <dbReference type="EMBL" id="MCC9630717.1"/>
    </source>
</evidence>
<comment type="caution">
    <text evidence="2">The sequence shown here is derived from an EMBL/GenBank/DDBJ whole genome shotgun (WGS) entry which is preliminary data.</text>
</comment>
<protein>
    <submittedName>
        <fullName evidence="2">Uncharacterized protein</fullName>
    </submittedName>
</protein>
<proteinExistence type="predicted"/>
<accession>A0A9X1SI13</accession>
<evidence type="ECO:0000256" key="1">
    <source>
        <dbReference type="SAM" id="MobiDB-lite"/>
    </source>
</evidence>
<dbReference type="AlphaFoldDB" id="A0A9X1SI13"/>
<dbReference type="Proteomes" id="UP001139103">
    <property type="component" value="Unassembled WGS sequence"/>
</dbReference>
<feature type="region of interest" description="Disordered" evidence="1">
    <location>
        <begin position="79"/>
        <end position="110"/>
    </location>
</feature>
<evidence type="ECO:0000313" key="3">
    <source>
        <dbReference type="Proteomes" id="UP001139103"/>
    </source>
</evidence>
<gene>
    <name evidence="2" type="ORF">LOC68_20165</name>
</gene>